<dbReference type="Proteomes" id="UP000027215">
    <property type="component" value="Chromosome"/>
</dbReference>
<protein>
    <submittedName>
        <fullName evidence="1">Uncharacterized protein</fullName>
    </submittedName>
</protein>
<sequence>METMATHTYVAALMARTIGCGNPSSIEFMVATLALEWVEYGGVVAMLCSRGKVRCDLTMFCRGVAQGEKGILRTGLDDVWIK</sequence>
<dbReference type="PATRIC" id="fig|155920.8.peg.647"/>
<evidence type="ECO:0000313" key="2">
    <source>
        <dbReference type="Proteomes" id="UP000027215"/>
    </source>
</evidence>
<dbReference type="AlphaFoldDB" id="A0A060HCC2"/>
<evidence type="ECO:0000313" key="1">
    <source>
        <dbReference type="EMBL" id="AIC11021.1"/>
    </source>
</evidence>
<dbReference type="EMBL" id="CP006696">
    <property type="protein sequence ID" value="AIC11021.1"/>
    <property type="molecule type" value="Genomic_DNA"/>
</dbReference>
<organism evidence="1 2">
    <name type="scientific">Xylella fastidiosa subsp. sandyi Ann-1</name>
    <dbReference type="NCBI Taxonomy" id="155920"/>
    <lineage>
        <taxon>Bacteria</taxon>
        <taxon>Pseudomonadati</taxon>
        <taxon>Pseudomonadota</taxon>
        <taxon>Gammaproteobacteria</taxon>
        <taxon>Lysobacterales</taxon>
        <taxon>Lysobacteraceae</taxon>
        <taxon>Xylella</taxon>
    </lineage>
</organism>
<reference evidence="1 2" key="1">
    <citation type="submission" date="2013-08" db="EMBL/GenBank/DDBJ databases">
        <authorList>
            <person name="Stouthamer R."/>
            <person name="Nunney L."/>
        </authorList>
    </citation>
    <scope>NUCLEOTIDE SEQUENCE [LARGE SCALE GENOMIC DNA]</scope>
    <source>
        <strain evidence="2">ann-1</strain>
    </source>
</reference>
<proteinExistence type="predicted"/>
<name>A0A060HCC2_XYLFS</name>
<accession>A0A060HCC2</accession>
<dbReference type="KEGG" id="xfs:D934_02665"/>
<gene>
    <name evidence="1" type="ORF">D934_02665</name>
</gene>
<dbReference type="HOGENOM" id="CLU_2557543_0_0_6"/>